<dbReference type="GO" id="GO:0006221">
    <property type="term" value="P:pyrimidine nucleotide biosynthetic process"/>
    <property type="evidence" value="ECO:0007669"/>
    <property type="project" value="UniProtKB-KW"/>
</dbReference>
<evidence type="ECO:0000313" key="6">
    <source>
        <dbReference type="Proteomes" id="UP000064201"/>
    </source>
</evidence>
<keyword evidence="6" id="KW-1185">Reference proteome</keyword>
<evidence type="ECO:0000259" key="4">
    <source>
        <dbReference type="Pfam" id="PF12890"/>
    </source>
</evidence>
<dbReference type="SUPFAM" id="SSF51338">
    <property type="entry name" value="Composite domain of metallo-dependent hydrolases"/>
    <property type="match status" value="1"/>
</dbReference>
<dbReference type="Proteomes" id="UP000064201">
    <property type="component" value="Chromosome"/>
</dbReference>
<evidence type="ECO:0000256" key="2">
    <source>
        <dbReference type="ARBA" id="ARBA00022975"/>
    </source>
</evidence>
<evidence type="ECO:0000256" key="1">
    <source>
        <dbReference type="ARBA" id="ARBA00022833"/>
    </source>
</evidence>
<dbReference type="PANTHER" id="PTHR43668">
    <property type="entry name" value="ALLANTOINASE"/>
    <property type="match status" value="1"/>
</dbReference>
<dbReference type="Gene3D" id="2.30.40.10">
    <property type="entry name" value="Urease, subunit C, domain 1"/>
    <property type="match status" value="1"/>
</dbReference>
<protein>
    <submittedName>
        <fullName evidence="5">Dihydroorotase</fullName>
        <ecNumber evidence="5">3.5.2.3</ecNumber>
    </submittedName>
</protein>
<dbReference type="KEGG" id="tvr:TVD_12685"/>
<dbReference type="PATRIC" id="fig|106634.4.peg.2585"/>
<gene>
    <name evidence="5" type="ORF">TVD_12685</name>
</gene>
<keyword evidence="2" id="KW-0665">Pyrimidine biosynthesis</keyword>
<organism evidence="5 6">
    <name type="scientific">Thioalkalivibrio versutus</name>
    <dbReference type="NCBI Taxonomy" id="106634"/>
    <lineage>
        <taxon>Bacteria</taxon>
        <taxon>Pseudomonadati</taxon>
        <taxon>Pseudomonadota</taxon>
        <taxon>Gammaproteobacteria</taxon>
        <taxon>Chromatiales</taxon>
        <taxon>Ectothiorhodospiraceae</taxon>
        <taxon>Thioalkalivibrio</taxon>
    </lineage>
</organism>
<dbReference type="Pfam" id="PF12890">
    <property type="entry name" value="DHOase"/>
    <property type="match status" value="1"/>
</dbReference>
<dbReference type="Pfam" id="PF07969">
    <property type="entry name" value="Amidohydro_3"/>
    <property type="match status" value="1"/>
</dbReference>
<dbReference type="CDD" id="cd01317">
    <property type="entry name" value="DHOase_IIa"/>
    <property type="match status" value="1"/>
</dbReference>
<accession>A0A0G3G4J8</accession>
<dbReference type="PANTHER" id="PTHR43668:SF2">
    <property type="entry name" value="ALLANTOINASE"/>
    <property type="match status" value="1"/>
</dbReference>
<dbReference type="EMBL" id="CP011367">
    <property type="protein sequence ID" value="AKJ96160.1"/>
    <property type="molecule type" value="Genomic_DNA"/>
</dbReference>
<dbReference type="InterPro" id="IPR024403">
    <property type="entry name" value="DHOase_cat"/>
</dbReference>
<dbReference type="GO" id="GO:0006145">
    <property type="term" value="P:purine nucleobase catabolic process"/>
    <property type="evidence" value="ECO:0007669"/>
    <property type="project" value="TreeGrafter"/>
</dbReference>
<dbReference type="NCBIfam" id="TIGR00857">
    <property type="entry name" value="pyrC_multi"/>
    <property type="match status" value="1"/>
</dbReference>
<keyword evidence="1" id="KW-0862">Zinc</keyword>
<dbReference type="GO" id="GO:0046872">
    <property type="term" value="F:metal ion binding"/>
    <property type="evidence" value="ECO:0007669"/>
    <property type="project" value="InterPro"/>
</dbReference>
<sequence>MSVLIENARILDPVDGFDAVGALCVQGSEILARGQIPDGFEPRRRIDGSGLWLIPGLIDLAARLREPGQEHKATVASETLAAARGGITSVVVPPDTEPPIDSPAEIELINRRARQACGVRVYVLGALTHQLEGQQLAEMAALMQAGARGVSNASKPLASLLVLRRALEYATTFGLTIVLSAQDPALTGSGCMHEGAVSTRLGLAGIPEAAETAALGAILALVEQTGARVHVARLSTRRGAEMIAKARADGLPVSADVAAHQLFLTEVDVAEYDPNCHVIPPLRGQRDRDGLRAAVARGDISAICSDHQPHEPDSKLGPFASTEPGISALETLLPLTLRLVEDGLLSLHEALARVTTGPADILGFAQGRLTAGARADFVLWDPAAMHEVRRKDWLSAGHNTPFFNWSFVGQVRETWVAGRPVWTRPVEDTA</sequence>
<dbReference type="InterPro" id="IPR013108">
    <property type="entry name" value="Amidohydro_3"/>
</dbReference>
<dbReference type="OrthoDB" id="5687299at2"/>
<feature type="domain" description="Dihydroorotase catalytic" evidence="4">
    <location>
        <begin position="53"/>
        <end position="237"/>
    </location>
</feature>
<dbReference type="AlphaFoldDB" id="A0A0G3G4J8"/>
<evidence type="ECO:0000313" key="5">
    <source>
        <dbReference type="EMBL" id="AKJ96160.1"/>
    </source>
</evidence>
<dbReference type="SUPFAM" id="SSF51556">
    <property type="entry name" value="Metallo-dependent hydrolases"/>
    <property type="match status" value="1"/>
</dbReference>
<reference evidence="5 6" key="1">
    <citation type="submission" date="2015-04" db="EMBL/GenBank/DDBJ databases">
        <title>Complete Sequence for the Genome of the Thioalkalivibrio versutus D301.</title>
        <authorList>
            <person name="Mu T."/>
            <person name="Zhou J."/>
            <person name="Xu X."/>
        </authorList>
    </citation>
    <scope>NUCLEOTIDE SEQUENCE [LARGE SCALE GENOMIC DNA]</scope>
    <source>
        <strain evidence="5 6">D301</strain>
    </source>
</reference>
<dbReference type="STRING" id="106634.TVD_12685"/>
<dbReference type="EC" id="3.5.2.3" evidence="5"/>
<dbReference type="InterPro" id="IPR004722">
    <property type="entry name" value="DHOase"/>
</dbReference>
<evidence type="ECO:0000259" key="3">
    <source>
        <dbReference type="Pfam" id="PF07969"/>
    </source>
</evidence>
<keyword evidence="5" id="KW-0378">Hydrolase</keyword>
<dbReference type="GO" id="GO:0004151">
    <property type="term" value="F:dihydroorotase activity"/>
    <property type="evidence" value="ECO:0007669"/>
    <property type="project" value="UniProtKB-EC"/>
</dbReference>
<dbReference type="InterPro" id="IPR032466">
    <property type="entry name" value="Metal_Hydrolase"/>
</dbReference>
<feature type="domain" description="Amidohydrolase 3" evidence="3">
    <location>
        <begin position="341"/>
        <end position="421"/>
    </location>
</feature>
<dbReference type="RefSeq" id="WP_047251745.1">
    <property type="nucleotide sequence ID" value="NZ_CP011367.1"/>
</dbReference>
<dbReference type="InterPro" id="IPR050138">
    <property type="entry name" value="DHOase/Allantoinase_Hydrolase"/>
</dbReference>
<dbReference type="NCBIfam" id="NF005791">
    <property type="entry name" value="PRK07627.1"/>
    <property type="match status" value="1"/>
</dbReference>
<dbReference type="GO" id="GO:0004038">
    <property type="term" value="F:allantoinase activity"/>
    <property type="evidence" value="ECO:0007669"/>
    <property type="project" value="TreeGrafter"/>
</dbReference>
<dbReference type="Gene3D" id="3.20.20.140">
    <property type="entry name" value="Metal-dependent hydrolases"/>
    <property type="match status" value="1"/>
</dbReference>
<name>A0A0G3G4J8_9GAMM</name>
<dbReference type="GO" id="GO:0005737">
    <property type="term" value="C:cytoplasm"/>
    <property type="evidence" value="ECO:0007669"/>
    <property type="project" value="TreeGrafter"/>
</dbReference>
<dbReference type="InterPro" id="IPR011059">
    <property type="entry name" value="Metal-dep_hydrolase_composite"/>
</dbReference>
<proteinExistence type="predicted"/>